<gene>
    <name evidence="2" type="ORF">OOU_Y34scaffold00313g1</name>
</gene>
<dbReference type="EMBL" id="JH793833">
    <property type="protein sequence ID" value="ELQ40948.1"/>
    <property type="molecule type" value="Genomic_DNA"/>
</dbReference>
<dbReference type="AlphaFoldDB" id="A0AA97P2T5"/>
<feature type="compositionally biased region" description="Acidic residues" evidence="1">
    <location>
        <begin position="333"/>
        <end position="362"/>
    </location>
</feature>
<reference evidence="2" key="1">
    <citation type="journal article" date="2012" name="PLoS Genet.">
        <title>Comparative analysis of the genomes of two field isolates of the rice blast fungus Magnaporthe oryzae.</title>
        <authorList>
            <person name="Xue M."/>
            <person name="Yang J."/>
            <person name="Li Z."/>
            <person name="Hu S."/>
            <person name="Yao N."/>
            <person name="Dean R.A."/>
            <person name="Zhao W."/>
            <person name="Shen M."/>
            <person name="Zhang H."/>
            <person name="Li C."/>
            <person name="Liu L."/>
            <person name="Cao L."/>
            <person name="Xu X."/>
            <person name="Xing Y."/>
            <person name="Hsiang T."/>
            <person name="Zhang Z."/>
            <person name="Xu J.R."/>
            <person name="Peng Y.L."/>
        </authorList>
    </citation>
    <scope>NUCLEOTIDE SEQUENCE</scope>
    <source>
        <strain evidence="2">Y34</strain>
    </source>
</reference>
<evidence type="ECO:0000313" key="2">
    <source>
        <dbReference type="EMBL" id="ELQ40948.1"/>
    </source>
</evidence>
<feature type="region of interest" description="Disordered" evidence="1">
    <location>
        <begin position="300"/>
        <end position="386"/>
    </location>
</feature>
<accession>A0AA97P2T5</accession>
<proteinExistence type="predicted"/>
<protein>
    <submittedName>
        <fullName evidence="2">Uncharacterized protein</fullName>
    </submittedName>
</protein>
<name>A0AA97P2T5_PYRO3</name>
<organism evidence="2">
    <name type="scientific">Pyricularia oryzae (strain Y34)</name>
    <name type="common">Rice blast fungus</name>
    <name type="synonym">Magnaporthe oryzae</name>
    <dbReference type="NCBI Taxonomy" id="1143189"/>
    <lineage>
        <taxon>Eukaryota</taxon>
        <taxon>Fungi</taxon>
        <taxon>Dikarya</taxon>
        <taxon>Ascomycota</taxon>
        <taxon>Pezizomycotina</taxon>
        <taxon>Sordariomycetes</taxon>
        <taxon>Sordariomycetidae</taxon>
        <taxon>Magnaporthales</taxon>
        <taxon>Pyriculariaceae</taxon>
        <taxon>Pyricularia</taxon>
    </lineage>
</organism>
<evidence type="ECO:0000256" key="1">
    <source>
        <dbReference type="SAM" id="MobiDB-lite"/>
    </source>
</evidence>
<sequence>MLKFANHPGFEDPDKIQAVQQAVNEALARHLGATSDRTTHPTNRFGRNRNPFGDIQDPSVPDTDDDINPDGAPAGLDERVAQLADPEWADDALVDDDVEQNSTPENTETFTESSQRLWRVDHSTGTYKYKEVGVAVCGQTHRRHNFDLTGRTFHIASGVSPKNWFIVMHPLESRINELPHSATEQHRIDQTAANSGMPTPLATQLAFYIVDIFQVTGMLGQGVERAWKPGSQHRQDINISNWALFQDRFMRGWKDWADGFEPTSFWQAHLPAFHAYDYGSNMPIPISPGIYGLLEETHLPEPHEEESDQESLNGTEGGEGENGEDMPVREGGDSDMDVDVDEDEDEDGNGENNGDDGDDGNDGDNNGDGGNDEEEDQDEESYEQMISDSQGLKTLIDGLRDRFDLENIGAISYAVAVCIYCVEEGPDGTKEVRCLTVDRNQIAVEYPQKDYTFYPQAFHPAYGNMSSPSPPEFLKPLTTTMKSNASRRNESADVLSFGYFQGYSNVKRNVRHSPKDLLPTKGFATAAFTIPATDAAATAAARDRRKNLINIVRGVKSPEYPDATKPFARELFQMETAIEQNEFAYRLEQMLSINVANMKAGKQRTFTAIFRPIFQLMRFFLLQQGSFVHIFRSLSPAVFPRIFSAYCRLFELAYDEMDRRFVRGHEFGLDLANSEGTAFLDRMGGYCFTGFDRHLPKIILRHLGTIESLKHGAWPYLDPKVAIPLRATDCVQPGKQHLVFSVGGNVFSTPFRVEKFLKELIEEVWIPETRTFYSMLLRRRLTTGHKDAGRIFSLGETEQCQVAIREWDASQDPFSLAQLQLLFEGMDRRAPKTTSRTPHDFVASIFASTESTKDWKEIASKNASWYPTFQHAFLRAPKKAGPNTVARGEWGPIMTSCFLASGVEWVPGAVKGRLTAAVAIKLQGTANAAPKLAGRPGSLLRVAEEARRRNEIKMEFLASQQRRKIGLIDFDCAIPFVKVPDLICQGYAQAKHIFADKGDQKFTVAPKRKDPAQLALVMVTKMMWQFFPSKFTWTKDPNKAAHDVPEITKKIEHKGCNNRMLCQLGWTTFKPDIKRENPRTGDMIIQPRKELEERLRRLTKARNRPEDFIAIVFSSNDPIWVDRCVSIIKK</sequence>
<feature type="compositionally biased region" description="Acidic residues" evidence="1">
    <location>
        <begin position="370"/>
        <end position="382"/>
    </location>
</feature>
<dbReference type="Proteomes" id="UP000011086">
    <property type="component" value="Unassembled WGS sequence"/>
</dbReference>
<feature type="region of interest" description="Disordered" evidence="1">
    <location>
        <begin position="33"/>
        <end position="73"/>
    </location>
</feature>